<dbReference type="InParanoid" id="A0A078B848"/>
<proteinExistence type="predicted"/>
<feature type="signal peptide" evidence="1">
    <location>
        <begin position="1"/>
        <end position="17"/>
    </location>
</feature>
<dbReference type="Proteomes" id="UP000039865">
    <property type="component" value="Unassembled WGS sequence"/>
</dbReference>
<gene>
    <name evidence="2" type="primary">Contig2735.g2935</name>
    <name evidence="2" type="ORF">STYLEM_19719</name>
</gene>
<protein>
    <submittedName>
        <fullName evidence="2">Uncharacterized protein</fullName>
    </submittedName>
</protein>
<evidence type="ECO:0000313" key="3">
    <source>
        <dbReference type="Proteomes" id="UP000039865"/>
    </source>
</evidence>
<dbReference type="AlphaFoldDB" id="A0A078B848"/>
<evidence type="ECO:0000313" key="2">
    <source>
        <dbReference type="EMBL" id="CDW90574.1"/>
    </source>
</evidence>
<name>A0A078B848_STYLE</name>
<dbReference type="EMBL" id="CCKQ01018603">
    <property type="protein sequence ID" value="CDW90574.1"/>
    <property type="molecule type" value="Genomic_DNA"/>
</dbReference>
<accession>A0A078B848</accession>
<evidence type="ECO:0000256" key="1">
    <source>
        <dbReference type="SAM" id="SignalP"/>
    </source>
</evidence>
<organism evidence="2 3">
    <name type="scientific">Stylonychia lemnae</name>
    <name type="common">Ciliate</name>
    <dbReference type="NCBI Taxonomy" id="5949"/>
    <lineage>
        <taxon>Eukaryota</taxon>
        <taxon>Sar</taxon>
        <taxon>Alveolata</taxon>
        <taxon>Ciliophora</taxon>
        <taxon>Intramacronucleata</taxon>
        <taxon>Spirotrichea</taxon>
        <taxon>Stichotrichia</taxon>
        <taxon>Sporadotrichida</taxon>
        <taxon>Oxytrichidae</taxon>
        <taxon>Stylonychinae</taxon>
        <taxon>Stylonychia</taxon>
    </lineage>
</organism>
<reference evidence="2 3" key="1">
    <citation type="submission" date="2014-06" db="EMBL/GenBank/DDBJ databases">
        <authorList>
            <person name="Swart Estienne"/>
        </authorList>
    </citation>
    <scope>NUCLEOTIDE SEQUENCE [LARGE SCALE GENOMIC DNA]</scope>
    <source>
        <strain evidence="2 3">130c</strain>
    </source>
</reference>
<sequence length="497" mass="57073">MRTIVLLLLLAITSIKSVHVEVSNNHIVQRLQRESKFLNDLVNHKWHELNHQDRVELDFNTLTTADPIESQKKAIDFILQGQASSQAFTATVHTKLIPSEEYDIYKNILVNQVEVSGVEDQKIKQDLELSVSNLTNALSDWTHLNLNGSSDIFYAIHLLSYIGTRIAGAFHTDGRSVFLEYSARDMHFSTRHSDPVENYSKLPKSETPRFLGLSLNDKFLQEFFLEFLERRKEINVLEFIQLFPDFDTVSKEMKVGQLLPLFPSLEDKYSKDDFFSLMINPIKQLEDGVEYANKNIKFQFKKDQIEILIPLIFDIVVHHNEAWDIFRQGFLGFGLSATLKQQEDKPLKFSFKANAGIKKLVLIDQSVEDPDDQNMEHESGAIVGLANLFLRKQLKPQTVEAPLHLAEIYPQFDVKTIAEQIKARIIPGFLDVTVGEFNLDAISTEGFDLVNLITPVSEGFHGDAMKKKSAYEKKQKRLEYQSNLQKDVEDRQEKEEL</sequence>
<keyword evidence="1" id="KW-0732">Signal</keyword>
<feature type="chain" id="PRO_5001729978" evidence="1">
    <location>
        <begin position="18"/>
        <end position="497"/>
    </location>
</feature>
<keyword evidence="3" id="KW-1185">Reference proteome</keyword>